<dbReference type="Gene3D" id="3.40.50.150">
    <property type="entry name" value="Vaccinia Virus protein VP39"/>
    <property type="match status" value="1"/>
</dbReference>
<name>A0AAP6JHZ2_9GAMM</name>
<dbReference type="EMBL" id="JAYGII010000047">
    <property type="protein sequence ID" value="MEA5446689.1"/>
    <property type="molecule type" value="Genomic_DNA"/>
</dbReference>
<evidence type="ECO:0008006" key="3">
    <source>
        <dbReference type="Google" id="ProtNLM"/>
    </source>
</evidence>
<keyword evidence="2" id="KW-1185">Reference proteome</keyword>
<proteinExistence type="predicted"/>
<dbReference type="AlphaFoldDB" id="A0AAP6JHZ2"/>
<dbReference type="Proteomes" id="UP001302316">
    <property type="component" value="Unassembled WGS sequence"/>
</dbReference>
<dbReference type="InterPro" id="IPR029063">
    <property type="entry name" value="SAM-dependent_MTases_sf"/>
</dbReference>
<gene>
    <name evidence="1" type="ORF">VCB98_12755</name>
</gene>
<accession>A0AAP6JHZ2</accession>
<evidence type="ECO:0000313" key="1">
    <source>
        <dbReference type="EMBL" id="MEA5446689.1"/>
    </source>
</evidence>
<reference evidence="1 2" key="1">
    <citation type="submission" date="2023-12" db="EMBL/GenBank/DDBJ databases">
        <title>Whole-genome sequencing of halo(alkali)philic microorganisms from hypersaline lakes.</title>
        <authorList>
            <person name="Sorokin D.Y."/>
            <person name="Merkel A.Y."/>
            <person name="Messina E."/>
            <person name="Yakimov M."/>
        </authorList>
    </citation>
    <scope>NUCLEOTIDE SEQUENCE [LARGE SCALE GENOMIC DNA]</scope>
    <source>
        <strain evidence="1 2">AB-CW1</strain>
    </source>
</reference>
<dbReference type="SUPFAM" id="SSF53335">
    <property type="entry name" value="S-adenosyl-L-methionine-dependent methyltransferases"/>
    <property type="match status" value="1"/>
</dbReference>
<organism evidence="1 2">
    <name type="scientific">Natronospira elongata</name>
    <dbReference type="NCBI Taxonomy" id="3110268"/>
    <lineage>
        <taxon>Bacteria</taxon>
        <taxon>Pseudomonadati</taxon>
        <taxon>Pseudomonadota</taxon>
        <taxon>Gammaproteobacteria</taxon>
        <taxon>Natronospirales</taxon>
        <taxon>Natronospiraceae</taxon>
        <taxon>Natronospira</taxon>
    </lineage>
</organism>
<protein>
    <recommendedName>
        <fullName evidence="3">Methyltransferase</fullName>
    </recommendedName>
</protein>
<evidence type="ECO:0000313" key="2">
    <source>
        <dbReference type="Proteomes" id="UP001302316"/>
    </source>
</evidence>
<comment type="caution">
    <text evidence="1">The sequence shown here is derived from an EMBL/GenBank/DDBJ whole genome shotgun (WGS) entry which is preliminary data.</text>
</comment>
<sequence length="255" mass="29682">MRFSPGEWRREIDWQLKRALPWSRPVRKRPTPLSELQTQLSRDARNRFEQLHEQYDLKAWDGICTPIEHRESLYVLDLLDRHVPRPPRHLEIQALDVGSKSWPYLPGLYSWLSTSWTGVELDAHVRYLDFTTRRAHGETMAAHHPGCRYLAENILNITGQYDVITWLLPFVTPAPLESWGLPARFFAPERMLQHIHGLLAPGGCLFISHNTQAEARAQAVLLDQCNLNYVDRLSMRSPFAPERERHPGWLVKKQG</sequence>
<dbReference type="RefSeq" id="WP_346053140.1">
    <property type="nucleotide sequence ID" value="NZ_JAYGII010000047.1"/>
</dbReference>